<keyword evidence="4" id="KW-1185">Reference proteome</keyword>
<feature type="region of interest" description="Disordered" evidence="1">
    <location>
        <begin position="32"/>
        <end position="82"/>
    </location>
</feature>
<sequence>MRFLPPKKTHLAILVVGVAFFAQAVAAPAPPNPENKFLMRGGVGPQIQTTTTQDDPEHKFTMSSGVRGQHQSESTQEPSDVISPMNDPDYGSFSGAAQGINEPDGLLDRTTPMIHATLHISNELKSMYPNFPDISGYKRPVQKMLNAVKMDTLLRALKSKSKSKDSSLSKLRSKDVGKRVVITKVVADEEIQSPNAFILRFFLSVPKTKGSEPSSDSETGLRYTGDIVWDDGCIDKMEDGGYWVHSECTGELRDDQHKQLWSYKREHVWTVKARFLFHPSLAKQTHSDEHFEPALAYAVQTLLAPIANSREGLDQIKNVVALPNDQWKNFEWRVVQGGTGNSLETDQDFQITMIKVFDQKTLKWSAASEDVEPMVYAGRINWEKSLKKNGQGVYKLQKGKLTGEIRDVRDKKVLVLFEKGKQKIPAPKSTGFFKKALQSVV</sequence>
<evidence type="ECO:0000313" key="3">
    <source>
        <dbReference type="EMBL" id="KAJ3834496.1"/>
    </source>
</evidence>
<reference evidence="3" key="1">
    <citation type="submission" date="2022-08" db="EMBL/GenBank/DDBJ databases">
        <authorList>
            <consortium name="DOE Joint Genome Institute"/>
            <person name="Min B."/>
            <person name="Riley R."/>
            <person name="Sierra-Patev S."/>
            <person name="Naranjo-Ortiz M."/>
            <person name="Looney B."/>
            <person name="Konkel Z."/>
            <person name="Slot J.C."/>
            <person name="Sakamoto Y."/>
            <person name="Steenwyk J.L."/>
            <person name="Rokas A."/>
            <person name="Carro J."/>
            <person name="Camarero S."/>
            <person name="Ferreira P."/>
            <person name="Molpeceres G."/>
            <person name="Ruiz-Duenas F.J."/>
            <person name="Serrano A."/>
            <person name="Henrissat B."/>
            <person name="Drula E."/>
            <person name="Hughes K.W."/>
            <person name="Mata J.L."/>
            <person name="Ishikawa N.K."/>
            <person name="Vargas-Isla R."/>
            <person name="Ushijima S."/>
            <person name="Smith C.A."/>
            <person name="Ahrendt S."/>
            <person name="Andreopoulos W."/>
            <person name="He G."/>
            <person name="Labutti K."/>
            <person name="Lipzen A."/>
            <person name="Ng V."/>
            <person name="Sandor L."/>
            <person name="Barry K."/>
            <person name="Martinez A.T."/>
            <person name="Xiao Y."/>
            <person name="Gibbons J.G."/>
            <person name="Terashima K."/>
            <person name="Hibbett D.S."/>
            <person name="Grigoriev I.V."/>
        </authorList>
    </citation>
    <scope>NUCLEOTIDE SEQUENCE</scope>
    <source>
        <strain evidence="3">TFB9207</strain>
    </source>
</reference>
<proteinExistence type="predicted"/>
<dbReference type="Proteomes" id="UP001163846">
    <property type="component" value="Unassembled WGS sequence"/>
</dbReference>
<accession>A0AA38U962</accession>
<keyword evidence="2" id="KW-0732">Signal</keyword>
<comment type="caution">
    <text evidence="3">The sequence shown here is derived from an EMBL/GenBank/DDBJ whole genome shotgun (WGS) entry which is preliminary data.</text>
</comment>
<evidence type="ECO:0000313" key="4">
    <source>
        <dbReference type="Proteomes" id="UP001163846"/>
    </source>
</evidence>
<dbReference type="AlphaFoldDB" id="A0AA38U962"/>
<name>A0AA38U962_9AGAR</name>
<feature type="compositionally biased region" description="Polar residues" evidence="1">
    <location>
        <begin position="61"/>
        <end position="78"/>
    </location>
</feature>
<evidence type="ECO:0000256" key="1">
    <source>
        <dbReference type="SAM" id="MobiDB-lite"/>
    </source>
</evidence>
<dbReference type="EMBL" id="MU806524">
    <property type="protein sequence ID" value="KAJ3834496.1"/>
    <property type="molecule type" value="Genomic_DNA"/>
</dbReference>
<evidence type="ECO:0000256" key="2">
    <source>
        <dbReference type="SAM" id="SignalP"/>
    </source>
</evidence>
<protein>
    <submittedName>
        <fullName evidence="3">Uncharacterized protein</fullName>
    </submittedName>
</protein>
<feature type="signal peptide" evidence="2">
    <location>
        <begin position="1"/>
        <end position="26"/>
    </location>
</feature>
<organism evidence="3 4">
    <name type="scientific">Lentinula raphanica</name>
    <dbReference type="NCBI Taxonomy" id="153919"/>
    <lineage>
        <taxon>Eukaryota</taxon>
        <taxon>Fungi</taxon>
        <taxon>Dikarya</taxon>
        <taxon>Basidiomycota</taxon>
        <taxon>Agaricomycotina</taxon>
        <taxon>Agaricomycetes</taxon>
        <taxon>Agaricomycetidae</taxon>
        <taxon>Agaricales</taxon>
        <taxon>Marasmiineae</taxon>
        <taxon>Omphalotaceae</taxon>
        <taxon>Lentinula</taxon>
    </lineage>
</organism>
<feature type="chain" id="PRO_5041242559" evidence="2">
    <location>
        <begin position="27"/>
        <end position="441"/>
    </location>
</feature>
<gene>
    <name evidence="3" type="ORF">F5878DRAFT_355020</name>
</gene>